<dbReference type="NCBIfam" id="TIGR00149">
    <property type="entry name" value="TIGR00149_YjbQ"/>
    <property type="match status" value="1"/>
</dbReference>
<dbReference type="PATRIC" id="fig|49547.3.peg.1055"/>
<protein>
    <recommendedName>
        <fullName evidence="4">Secondary thiamine-phosphate synthase enzyme</fullName>
    </recommendedName>
</protein>
<dbReference type="Proteomes" id="UP000077245">
    <property type="component" value="Unassembled WGS sequence"/>
</dbReference>
<dbReference type="PANTHER" id="PTHR30615">
    <property type="entry name" value="UNCHARACTERIZED PROTEIN YJBQ-RELATED"/>
    <property type="match status" value="1"/>
</dbReference>
<dbReference type="PANTHER" id="PTHR30615:SF8">
    <property type="entry name" value="UPF0047 PROTEIN C4A8.02C"/>
    <property type="match status" value="1"/>
</dbReference>
<gene>
    <name evidence="2" type="ORF">MBCUR_09870</name>
</gene>
<reference evidence="2 3" key="1">
    <citation type="submission" date="2016-04" db="EMBL/GenBank/DDBJ databases">
        <title>Genome sequence of Methanobrevibacter curvatus DSM 11111.</title>
        <authorList>
            <person name="Poehlein A."/>
            <person name="Seedorf H."/>
            <person name="Daniel R."/>
        </authorList>
    </citation>
    <scope>NUCLEOTIDE SEQUENCE [LARGE SCALE GENOMIC DNA]</scope>
    <source>
        <strain evidence="2 3">DSM 11111</strain>
    </source>
</reference>
<evidence type="ECO:0000313" key="2">
    <source>
        <dbReference type="EMBL" id="KZX12657.1"/>
    </source>
</evidence>
<dbReference type="Gene3D" id="2.60.120.460">
    <property type="entry name" value="YjbQ-like"/>
    <property type="match status" value="1"/>
</dbReference>
<evidence type="ECO:0000256" key="1">
    <source>
        <dbReference type="ARBA" id="ARBA00005534"/>
    </source>
</evidence>
<dbReference type="EMBL" id="LWMV01000164">
    <property type="protein sequence ID" value="KZX12657.1"/>
    <property type="molecule type" value="Genomic_DNA"/>
</dbReference>
<dbReference type="AlphaFoldDB" id="A0A166CAD2"/>
<organism evidence="2 3">
    <name type="scientific">Methanobrevibacter curvatus</name>
    <dbReference type="NCBI Taxonomy" id="49547"/>
    <lineage>
        <taxon>Archaea</taxon>
        <taxon>Methanobacteriati</taxon>
        <taxon>Methanobacteriota</taxon>
        <taxon>Methanomada group</taxon>
        <taxon>Methanobacteria</taxon>
        <taxon>Methanobacteriales</taxon>
        <taxon>Methanobacteriaceae</taxon>
        <taxon>Methanobrevibacter</taxon>
    </lineage>
</organism>
<dbReference type="SUPFAM" id="SSF111038">
    <property type="entry name" value="YjbQ-like"/>
    <property type="match status" value="1"/>
</dbReference>
<dbReference type="STRING" id="49547.MBCUR_09870"/>
<comment type="similarity">
    <text evidence="1">Belongs to the UPF0047 family.</text>
</comment>
<dbReference type="InterPro" id="IPR035917">
    <property type="entry name" value="YjbQ-like_sf"/>
</dbReference>
<dbReference type="PIRSF" id="PIRSF004681">
    <property type="entry name" value="UCP004681"/>
    <property type="match status" value="1"/>
</dbReference>
<evidence type="ECO:0008006" key="4">
    <source>
        <dbReference type="Google" id="ProtNLM"/>
    </source>
</evidence>
<sequence>MNVDKMIIQKKLNIKSKKKFEIIDISDEIKKIIKDSKINRGIVNIFSKHSTSAIVINENESGLLKDIEITLSKLVIENNDYYHDRIDNNGGSHLKAILLSPSETIPIYNCKLNLGTWQSIFFIEFDGPRNRIVDVTAIGD</sequence>
<dbReference type="InterPro" id="IPR001602">
    <property type="entry name" value="UPF0047_YjbQ-like"/>
</dbReference>
<name>A0A166CAD2_9EURY</name>
<comment type="caution">
    <text evidence="2">The sequence shown here is derived from an EMBL/GenBank/DDBJ whole genome shotgun (WGS) entry which is preliminary data.</text>
</comment>
<dbReference type="Pfam" id="PF01894">
    <property type="entry name" value="YjbQ"/>
    <property type="match status" value="1"/>
</dbReference>
<accession>A0A166CAD2</accession>
<proteinExistence type="inferred from homology"/>
<keyword evidence="3" id="KW-1185">Reference proteome</keyword>
<evidence type="ECO:0000313" key="3">
    <source>
        <dbReference type="Proteomes" id="UP000077245"/>
    </source>
</evidence>